<accession>R2XPQ3</accession>
<feature type="transmembrane region" description="Helical" evidence="1">
    <location>
        <begin position="6"/>
        <end position="24"/>
    </location>
</feature>
<dbReference type="EMBL" id="ASWH01000001">
    <property type="protein sequence ID" value="EOW83557.1"/>
    <property type="molecule type" value="Genomic_DNA"/>
</dbReference>
<evidence type="ECO:0000313" key="2">
    <source>
        <dbReference type="EMBL" id="EOI56869.1"/>
    </source>
</evidence>
<proteinExistence type="predicted"/>
<dbReference type="EMBL" id="AJDQ01000006">
    <property type="protein sequence ID" value="EOI56869.1"/>
    <property type="molecule type" value="Genomic_DNA"/>
</dbReference>
<dbReference type="RefSeq" id="WP_010779502.1">
    <property type="nucleotide sequence ID" value="NZ_ASWH01000001.1"/>
</dbReference>
<protein>
    <submittedName>
        <fullName evidence="2">Uncharacterized protein</fullName>
    </submittedName>
</protein>
<name>R2XPQ3_9ENTE</name>
<reference evidence="2 4" key="1">
    <citation type="submission" date="2013-02" db="EMBL/GenBank/DDBJ databases">
        <title>The Genome Sequence of Enterococcus gilvus ATCC BAA-350.</title>
        <authorList>
            <consortium name="The Broad Institute Genome Sequencing Platform"/>
            <consortium name="The Broad Institute Genome Sequencing Center for Infectious Disease"/>
            <person name="Earl A.M."/>
            <person name="Gilmore M.S."/>
            <person name="Lebreton F."/>
            <person name="Walker B."/>
            <person name="Young S.K."/>
            <person name="Zeng Q."/>
            <person name="Gargeya S."/>
            <person name="Fitzgerald M."/>
            <person name="Haas B."/>
            <person name="Abouelleil A."/>
            <person name="Alvarado L."/>
            <person name="Arachchi H.M."/>
            <person name="Berlin A.M."/>
            <person name="Chapman S.B."/>
            <person name="Dewar J."/>
            <person name="Goldberg J."/>
            <person name="Griggs A."/>
            <person name="Gujja S."/>
            <person name="Hansen M."/>
            <person name="Howarth C."/>
            <person name="Imamovic A."/>
            <person name="Larimer J."/>
            <person name="McCowan C."/>
            <person name="Murphy C."/>
            <person name="Neiman D."/>
            <person name="Pearson M."/>
            <person name="Priest M."/>
            <person name="Roberts A."/>
            <person name="Saif S."/>
            <person name="Shea T."/>
            <person name="Sisk P."/>
            <person name="Sykes S."/>
            <person name="Wortman J."/>
            <person name="Nusbaum C."/>
            <person name="Birren B."/>
        </authorList>
    </citation>
    <scope>NUCLEOTIDE SEQUENCE [LARGE SCALE GENOMIC DNA]</scope>
    <source>
        <strain evidence="2 4">ATCC BAA-350</strain>
    </source>
</reference>
<feature type="transmembrane region" description="Helical" evidence="1">
    <location>
        <begin position="36"/>
        <end position="54"/>
    </location>
</feature>
<dbReference type="HOGENOM" id="CLU_1287171_0_0_9"/>
<dbReference type="PATRIC" id="fig|1158614.3.peg.1085"/>
<keyword evidence="1" id="KW-0472">Membrane</keyword>
<keyword evidence="1" id="KW-1133">Transmembrane helix</keyword>
<evidence type="ECO:0000256" key="1">
    <source>
        <dbReference type="SAM" id="Phobius"/>
    </source>
</evidence>
<sequence length="214" mass="24845">MIFVLKLFGAIVIILGLTKLYDVVKNKQKGNKSPKKFVFGIVLVIIGIAIFPSWSNSSIDAEKWAHSEFREVYWNSVNTIKDTDSQIDEIVFYLESDSQQLTKNAFDNLGIEYKDKSPEEIKEVLNRAERKIKDANKMINDYKVPWYLSNNIYKDGNKIMALQSKQLDLLQEKVQGYKKKGGKFSEKAWDIRTKLDKLEEETNGILEENNLLYY</sequence>
<keyword evidence="1" id="KW-0812">Transmembrane</keyword>
<dbReference type="Proteomes" id="UP000013750">
    <property type="component" value="Unassembled WGS sequence"/>
</dbReference>
<reference evidence="3 5" key="2">
    <citation type="submission" date="2013-03" db="EMBL/GenBank/DDBJ databases">
        <title>The Genome Sequence of Enterococcus gilvus ATCC BAA-350 (PacBio/Illumina hybrid assembly).</title>
        <authorList>
            <consortium name="The Broad Institute Genomics Platform"/>
            <consortium name="The Broad Institute Genome Sequencing Center for Infectious Disease"/>
            <person name="Earl A."/>
            <person name="Russ C."/>
            <person name="Gilmore M."/>
            <person name="Surin D."/>
            <person name="Walker B."/>
            <person name="Young S."/>
            <person name="Zeng Q."/>
            <person name="Gargeya S."/>
            <person name="Fitzgerald M."/>
            <person name="Haas B."/>
            <person name="Abouelleil A."/>
            <person name="Allen A.W."/>
            <person name="Alvarado L."/>
            <person name="Arachchi H.M."/>
            <person name="Berlin A.M."/>
            <person name="Chapman S.B."/>
            <person name="Gainer-Dewar J."/>
            <person name="Goldberg J."/>
            <person name="Griggs A."/>
            <person name="Gujja S."/>
            <person name="Hansen M."/>
            <person name="Howarth C."/>
            <person name="Imamovic A."/>
            <person name="Ireland A."/>
            <person name="Larimer J."/>
            <person name="McCowan C."/>
            <person name="Murphy C."/>
            <person name="Pearson M."/>
            <person name="Poon T.W."/>
            <person name="Priest M."/>
            <person name="Roberts A."/>
            <person name="Saif S."/>
            <person name="Shea T."/>
            <person name="Sisk P."/>
            <person name="Sykes S."/>
            <person name="Wortman J."/>
            <person name="Nusbaum C."/>
            <person name="Birren B."/>
        </authorList>
    </citation>
    <scope>NUCLEOTIDE SEQUENCE [LARGE SCALE GENOMIC DNA]</scope>
    <source>
        <strain evidence="3 5">ATCC BAA-350</strain>
    </source>
</reference>
<evidence type="ECO:0000313" key="4">
    <source>
        <dbReference type="Proteomes" id="UP000013750"/>
    </source>
</evidence>
<organism evidence="2 4">
    <name type="scientific">Enterococcus gilvus ATCC BAA-350</name>
    <dbReference type="NCBI Taxonomy" id="1158614"/>
    <lineage>
        <taxon>Bacteria</taxon>
        <taxon>Bacillati</taxon>
        <taxon>Bacillota</taxon>
        <taxon>Bacilli</taxon>
        <taxon>Lactobacillales</taxon>
        <taxon>Enterococcaceae</taxon>
        <taxon>Enterococcus</taxon>
    </lineage>
</organism>
<dbReference type="Proteomes" id="UP000014160">
    <property type="component" value="Unassembled WGS sequence"/>
</dbReference>
<dbReference type="AlphaFoldDB" id="R2XPQ3"/>
<evidence type="ECO:0000313" key="3">
    <source>
        <dbReference type="EMBL" id="EOW83557.1"/>
    </source>
</evidence>
<comment type="caution">
    <text evidence="2">The sequence shown here is derived from an EMBL/GenBank/DDBJ whole genome shotgun (WGS) entry which is preliminary data.</text>
</comment>
<gene>
    <name evidence="3" type="ORF">I592_02916</name>
    <name evidence="2" type="ORF">UKC_01054</name>
</gene>
<evidence type="ECO:0000313" key="5">
    <source>
        <dbReference type="Proteomes" id="UP000014160"/>
    </source>
</evidence>
<keyword evidence="5" id="KW-1185">Reference proteome</keyword>